<name>A0A6J7RBK7_9ZZZZ</name>
<dbReference type="InterPro" id="IPR011251">
    <property type="entry name" value="Luciferase-like_dom"/>
</dbReference>
<dbReference type="EMBL" id="CAFBMH010000243">
    <property type="protein sequence ID" value="CAB4941794.1"/>
    <property type="molecule type" value="Genomic_DNA"/>
</dbReference>
<dbReference type="EMBL" id="CAFABA010000069">
    <property type="protein sequence ID" value="CAB4832749.1"/>
    <property type="molecule type" value="Genomic_DNA"/>
</dbReference>
<dbReference type="CDD" id="cd01097">
    <property type="entry name" value="Tetrahydromethanopterin_reductase"/>
    <property type="match status" value="1"/>
</dbReference>
<dbReference type="InterPro" id="IPR019919">
    <property type="entry name" value="Lucif-like_OxRdtase_MSMEG_2256"/>
</dbReference>
<feature type="domain" description="Luciferase-like" evidence="1">
    <location>
        <begin position="10"/>
        <end position="305"/>
    </location>
</feature>
<evidence type="ECO:0000313" key="5">
    <source>
        <dbReference type="EMBL" id="CAB5026030.1"/>
    </source>
</evidence>
<dbReference type="PANTHER" id="PTHR43244:SF2">
    <property type="entry name" value="CONSERVED HYPOTHETICAL ALANINE AND PROLINE-RICH PROTEIN"/>
    <property type="match status" value="1"/>
</dbReference>
<evidence type="ECO:0000313" key="3">
    <source>
        <dbReference type="EMBL" id="CAB4832749.1"/>
    </source>
</evidence>
<dbReference type="AlphaFoldDB" id="A0A6J7RBK7"/>
<evidence type="ECO:0000313" key="4">
    <source>
        <dbReference type="EMBL" id="CAB4941794.1"/>
    </source>
</evidence>
<proteinExistence type="predicted"/>
<dbReference type="PANTHER" id="PTHR43244">
    <property type="match status" value="1"/>
</dbReference>
<protein>
    <submittedName>
        <fullName evidence="5">Unannotated protein</fullName>
    </submittedName>
</protein>
<accession>A0A6J7RBK7</accession>
<evidence type="ECO:0000313" key="2">
    <source>
        <dbReference type="EMBL" id="CAB4759595.1"/>
    </source>
</evidence>
<dbReference type="Gene3D" id="3.20.20.30">
    <property type="entry name" value="Luciferase-like domain"/>
    <property type="match status" value="1"/>
</dbReference>
<dbReference type="EMBL" id="CAFBOS010000300">
    <property type="protein sequence ID" value="CAB5026030.1"/>
    <property type="molecule type" value="Genomic_DNA"/>
</dbReference>
<dbReference type="EMBL" id="CAEZYR010000100">
    <property type="protein sequence ID" value="CAB4759595.1"/>
    <property type="molecule type" value="Genomic_DNA"/>
</dbReference>
<dbReference type="NCBIfam" id="TIGR03617">
    <property type="entry name" value="F420_MSMEG_2256"/>
    <property type="match status" value="1"/>
</dbReference>
<dbReference type="InterPro" id="IPR050564">
    <property type="entry name" value="F420-G6PD/mer"/>
</dbReference>
<sequence length="344" mass="37243">MKIDTGLHSDISKAADAARRAEDAGYDGLFGAEIAHDPFLPLALAAQATSRIELGTGIAVAFARNPMTLAVIGHDLQRLSQGRFVLGVGSQIKPHVTKRFSMPWSSPAARMREFIMAMRAIWNTWDTGERLAFRGEFYKHTLMTPMFDPGKNLYGPPPVLLAAVGPAMTSVAAEVADGLVAHAFTTSSYFRDVTVPAVERGLASSGRARSDFQISMPLFVVTGRDEEQLRAHAKPARAQLAFYGSTPAYRPVLEHHGWGELGDELNTLSKRGEWEQMGDAITDDVLDAFAIIGEPDAIAPAIKARFGGLLDRIQFFAADIDDHATWAPVLDAIRAINDPSGAES</sequence>
<organism evidence="5">
    <name type="scientific">freshwater metagenome</name>
    <dbReference type="NCBI Taxonomy" id="449393"/>
    <lineage>
        <taxon>unclassified sequences</taxon>
        <taxon>metagenomes</taxon>
        <taxon>ecological metagenomes</taxon>
    </lineage>
</organism>
<reference evidence="5" key="1">
    <citation type="submission" date="2020-05" db="EMBL/GenBank/DDBJ databases">
        <authorList>
            <person name="Chiriac C."/>
            <person name="Salcher M."/>
            <person name="Ghai R."/>
            <person name="Kavagutti S V."/>
        </authorList>
    </citation>
    <scope>NUCLEOTIDE SEQUENCE</scope>
</reference>
<evidence type="ECO:0000259" key="1">
    <source>
        <dbReference type="Pfam" id="PF00296"/>
    </source>
</evidence>
<dbReference type="SUPFAM" id="SSF51679">
    <property type="entry name" value="Bacterial luciferase-like"/>
    <property type="match status" value="1"/>
</dbReference>
<gene>
    <name evidence="2" type="ORF">UFOPK2754_02318</name>
    <name evidence="3" type="ORF">UFOPK3139_01701</name>
    <name evidence="4" type="ORF">UFOPK3543_03302</name>
    <name evidence="5" type="ORF">UFOPK3967_03059</name>
</gene>
<dbReference type="Pfam" id="PF00296">
    <property type="entry name" value="Bac_luciferase"/>
    <property type="match status" value="1"/>
</dbReference>
<dbReference type="GO" id="GO:0016705">
    <property type="term" value="F:oxidoreductase activity, acting on paired donors, with incorporation or reduction of molecular oxygen"/>
    <property type="evidence" value="ECO:0007669"/>
    <property type="project" value="InterPro"/>
</dbReference>
<dbReference type="InterPro" id="IPR036661">
    <property type="entry name" value="Luciferase-like_sf"/>
</dbReference>